<evidence type="ECO:0000313" key="1">
    <source>
        <dbReference type="EMBL" id="PYH67200.1"/>
    </source>
</evidence>
<evidence type="ECO:0000313" key="2">
    <source>
        <dbReference type="Proteomes" id="UP000248405"/>
    </source>
</evidence>
<protein>
    <submittedName>
        <fullName evidence="1">Uncharacterized protein</fullName>
    </submittedName>
</protein>
<keyword evidence="2" id="KW-1185">Reference proteome</keyword>
<proteinExistence type="predicted"/>
<dbReference type="Proteomes" id="UP000248405">
    <property type="component" value="Unassembled WGS sequence"/>
</dbReference>
<dbReference type="AlphaFoldDB" id="A0A319B9R3"/>
<dbReference type="GeneID" id="37215473"/>
<accession>A0A319B9R3</accession>
<gene>
    <name evidence="1" type="ORF">BO88DRAFT_455634</name>
</gene>
<reference evidence="1" key="1">
    <citation type="submission" date="2016-12" db="EMBL/GenBank/DDBJ databases">
        <title>The genomes of Aspergillus section Nigri reveals drivers in fungal speciation.</title>
        <authorList>
            <consortium name="DOE Joint Genome Institute"/>
            <person name="Vesth T.C."/>
            <person name="Nybo J."/>
            <person name="Theobald S."/>
            <person name="Brandl J."/>
            <person name="Frisvad J.C."/>
            <person name="Nielsen K.F."/>
            <person name="Lyhne E.K."/>
            <person name="Kogle M.E."/>
            <person name="Kuo A."/>
            <person name="Riley R."/>
            <person name="Clum A."/>
            <person name="Nolan M."/>
            <person name="Lipzen A."/>
            <person name="Salamov A."/>
            <person name="Henrissat B."/>
            <person name="Wiebenga A."/>
            <person name="De Vries R.P."/>
            <person name="Grigoriev I.V."/>
            <person name="Mortensen U.H."/>
            <person name="Andersen M.R."/>
            <person name="Baker S.E."/>
        </authorList>
    </citation>
    <scope>NUCLEOTIDE SEQUENCE [LARGE SCALE GENOMIC DNA]</scope>
    <source>
        <strain evidence="1">CBS 113365</strain>
    </source>
</reference>
<name>A0A319B9R3_ASPVC</name>
<sequence>MNTGDPWPITELRAPVIESLAMAAVDLVGTPNPLPAGFRANYLTTRGPATGAMRSLI</sequence>
<dbReference type="RefSeq" id="XP_025560994.1">
    <property type="nucleotide sequence ID" value="XM_025710881.1"/>
</dbReference>
<dbReference type="EMBL" id="KZ821631">
    <property type="protein sequence ID" value="PYH67200.1"/>
    <property type="molecule type" value="Genomic_DNA"/>
</dbReference>
<organism evidence="1 2">
    <name type="scientific">Aspergillus vadensis (strain CBS 113365 / IMI 142717 / IBT 24658)</name>
    <dbReference type="NCBI Taxonomy" id="1448311"/>
    <lineage>
        <taxon>Eukaryota</taxon>
        <taxon>Fungi</taxon>
        <taxon>Dikarya</taxon>
        <taxon>Ascomycota</taxon>
        <taxon>Pezizomycotina</taxon>
        <taxon>Eurotiomycetes</taxon>
        <taxon>Eurotiomycetidae</taxon>
        <taxon>Eurotiales</taxon>
        <taxon>Aspergillaceae</taxon>
        <taxon>Aspergillus</taxon>
        <taxon>Aspergillus subgen. Circumdati</taxon>
    </lineage>
</organism>